<keyword evidence="7 8" id="KW-0472">Membrane</keyword>
<dbReference type="EMBL" id="JPVP01000059">
    <property type="protein sequence ID" value="KGR82587.1"/>
    <property type="molecule type" value="Genomic_DNA"/>
</dbReference>
<keyword evidence="3" id="KW-0813">Transport</keyword>
<keyword evidence="3" id="KW-0050">Antiport</keyword>
<keyword evidence="4" id="KW-1003">Cell membrane</keyword>
<name>A0A0A3J696_9BACI</name>
<comment type="subcellular location">
    <subcellularLocation>
        <location evidence="1">Cell membrane</location>
        <topology evidence="1">Multi-pass membrane protein</topology>
    </subcellularLocation>
</comment>
<keyword evidence="5 8" id="KW-0812">Transmembrane</keyword>
<dbReference type="AlphaFoldDB" id="A0A0A3J696"/>
<sequence length="159" mass="18042">MAFQILLNFSLAFLWMFLSANYSANGFLIGFILGAIALVIMRRFFKSRLYIGRVWAIIALTFLFLKELILANIAVLKVVLKPKLDMQPAFFKYETALTEEWELTLLSSLITLTPGTVVVHISDDNKYLYVHAIDAADIDETIASIRDSFEKAILEVSRT</sequence>
<keyword evidence="10" id="KW-1185">Reference proteome</keyword>
<organism evidence="9 10">
    <name type="scientific">Lysinibacillus odysseyi 34hs-1 = NBRC 100172</name>
    <dbReference type="NCBI Taxonomy" id="1220589"/>
    <lineage>
        <taxon>Bacteria</taxon>
        <taxon>Bacillati</taxon>
        <taxon>Bacillota</taxon>
        <taxon>Bacilli</taxon>
        <taxon>Bacillales</taxon>
        <taxon>Bacillaceae</taxon>
        <taxon>Lysinibacillus</taxon>
    </lineage>
</organism>
<dbReference type="PANTHER" id="PTHR34584:SF1">
    <property type="entry name" value="NA(+)_H(+) ANTIPORTER SUBUNIT E1"/>
    <property type="match status" value="1"/>
</dbReference>
<gene>
    <name evidence="9" type="ORF">CD32_17120</name>
</gene>
<dbReference type="NCBIfam" id="NF009292">
    <property type="entry name" value="PRK12651.1-3"/>
    <property type="match status" value="1"/>
</dbReference>
<dbReference type="GO" id="GO:0008324">
    <property type="term" value="F:monoatomic cation transmembrane transporter activity"/>
    <property type="evidence" value="ECO:0007669"/>
    <property type="project" value="InterPro"/>
</dbReference>
<dbReference type="RefSeq" id="WP_036156899.1">
    <property type="nucleotide sequence ID" value="NZ_AVCX01000002.1"/>
</dbReference>
<dbReference type="PIRSF" id="PIRSF019239">
    <property type="entry name" value="MrpE"/>
    <property type="match status" value="1"/>
</dbReference>
<dbReference type="eggNOG" id="COG1863">
    <property type="taxonomic scope" value="Bacteria"/>
</dbReference>
<evidence type="ECO:0000313" key="10">
    <source>
        <dbReference type="Proteomes" id="UP000030437"/>
    </source>
</evidence>
<dbReference type="GO" id="GO:0005886">
    <property type="term" value="C:plasma membrane"/>
    <property type="evidence" value="ECO:0007669"/>
    <property type="project" value="UniProtKB-SubCell"/>
</dbReference>
<evidence type="ECO:0000256" key="8">
    <source>
        <dbReference type="SAM" id="Phobius"/>
    </source>
</evidence>
<dbReference type="GO" id="GO:0015297">
    <property type="term" value="F:antiporter activity"/>
    <property type="evidence" value="ECO:0007669"/>
    <property type="project" value="UniProtKB-KW"/>
</dbReference>
<evidence type="ECO:0000313" key="9">
    <source>
        <dbReference type="EMBL" id="KGR82587.1"/>
    </source>
</evidence>
<keyword evidence="6 8" id="KW-1133">Transmembrane helix</keyword>
<dbReference type="Proteomes" id="UP000030437">
    <property type="component" value="Unassembled WGS sequence"/>
</dbReference>
<comment type="similarity">
    <text evidence="2">Belongs to the CPA3 antiporters (TC 2.A.63) subunit E family.</text>
</comment>
<dbReference type="OrthoDB" id="9800498at2"/>
<evidence type="ECO:0000256" key="1">
    <source>
        <dbReference type="ARBA" id="ARBA00004651"/>
    </source>
</evidence>
<dbReference type="Pfam" id="PF01899">
    <property type="entry name" value="MNHE"/>
    <property type="match status" value="1"/>
</dbReference>
<evidence type="ECO:0000256" key="5">
    <source>
        <dbReference type="ARBA" id="ARBA00022692"/>
    </source>
</evidence>
<feature type="transmembrane region" description="Helical" evidence="8">
    <location>
        <begin position="12"/>
        <end position="41"/>
    </location>
</feature>
<feature type="transmembrane region" description="Helical" evidence="8">
    <location>
        <begin position="53"/>
        <end position="76"/>
    </location>
</feature>
<proteinExistence type="inferred from homology"/>
<dbReference type="STRING" id="1220589.CD32_17120"/>
<dbReference type="PANTHER" id="PTHR34584">
    <property type="entry name" value="NA(+)/H(+) ANTIPORTER SUBUNIT E1"/>
    <property type="match status" value="1"/>
</dbReference>
<comment type="caution">
    <text evidence="9">The sequence shown here is derived from an EMBL/GenBank/DDBJ whole genome shotgun (WGS) entry which is preliminary data.</text>
</comment>
<evidence type="ECO:0000256" key="6">
    <source>
        <dbReference type="ARBA" id="ARBA00022989"/>
    </source>
</evidence>
<evidence type="ECO:0000256" key="4">
    <source>
        <dbReference type="ARBA" id="ARBA00022475"/>
    </source>
</evidence>
<evidence type="ECO:0000256" key="2">
    <source>
        <dbReference type="ARBA" id="ARBA00006228"/>
    </source>
</evidence>
<evidence type="ECO:0000256" key="7">
    <source>
        <dbReference type="ARBA" id="ARBA00023136"/>
    </source>
</evidence>
<reference evidence="9 10" key="1">
    <citation type="submission" date="2014-02" db="EMBL/GenBank/DDBJ databases">
        <title>Draft genome sequence of Lysinibacillus odysseyi NBRC 100172.</title>
        <authorList>
            <person name="Zhang F."/>
            <person name="Wang G."/>
            <person name="Zhang L."/>
        </authorList>
    </citation>
    <scope>NUCLEOTIDE SEQUENCE [LARGE SCALE GENOMIC DNA]</scope>
    <source>
        <strain evidence="9 10">NBRC 100172</strain>
    </source>
</reference>
<dbReference type="InterPro" id="IPR002758">
    <property type="entry name" value="Cation_antiport_E"/>
</dbReference>
<accession>A0A0A3J696</accession>
<protein>
    <submittedName>
        <fullName evidence="9">Monovalent cation/H+ antiporter subunit E</fullName>
    </submittedName>
</protein>
<evidence type="ECO:0000256" key="3">
    <source>
        <dbReference type="ARBA" id="ARBA00022449"/>
    </source>
</evidence>